<accession>A0A2B7Y1R3</accession>
<proteinExistence type="predicted"/>
<feature type="transmembrane region" description="Helical" evidence="2">
    <location>
        <begin position="273"/>
        <end position="293"/>
    </location>
</feature>
<keyword evidence="2" id="KW-1133">Transmembrane helix</keyword>
<dbReference type="AlphaFoldDB" id="A0A2B7Y1R3"/>
<dbReference type="Proteomes" id="UP000223968">
    <property type="component" value="Unassembled WGS sequence"/>
</dbReference>
<keyword evidence="2" id="KW-0472">Membrane</keyword>
<feature type="transmembrane region" description="Helical" evidence="2">
    <location>
        <begin position="191"/>
        <end position="215"/>
    </location>
</feature>
<sequence length="383" mass="42558">MAPRRGGGGGRGGSSSPSKCSLNNAFSSPYDKITIAFFAVFLVIDFLLLMVAWSKLVNQKRGRPAARWGLLISVFLMVFIHAWDIVFITLNECAVTDYDLYPKVQLVSVYLELFAIASLVGVVAVWICKRLHQAANMSPKLIAIFHGLWVAAFAGFYFIAVCIYAAVIAFQTSSSSSSRTRRRLAARLSKAWNGVMILAAVILLLGMISTVFNLLISRSRCAALKSSSLRKHIPLLAICSFCFGVVVLIRQVFSYRVRWSGPMDDNWINGYFAMQFLQMFFYSTTFLFALLAAASPALLDWDKVPAAHIPVQQTPSYAFSSTQPNQSQQHVQAPLIQPSPQSSPQQTYPAVPTPQPYSHYPTYEPYSNQTPAPPQQHQNPPYH</sequence>
<feature type="transmembrane region" description="Helical" evidence="2">
    <location>
        <begin position="65"/>
        <end position="89"/>
    </location>
</feature>
<feature type="compositionally biased region" description="Polar residues" evidence="1">
    <location>
        <begin position="365"/>
        <end position="383"/>
    </location>
</feature>
<name>A0A2B7Y1R3_9EURO</name>
<gene>
    <name evidence="3" type="ORF">AJ79_02585</name>
</gene>
<keyword evidence="2" id="KW-0812">Transmembrane</keyword>
<organism evidence="3 4">
    <name type="scientific">Helicocarpus griseus UAMH5409</name>
    <dbReference type="NCBI Taxonomy" id="1447875"/>
    <lineage>
        <taxon>Eukaryota</taxon>
        <taxon>Fungi</taxon>
        <taxon>Dikarya</taxon>
        <taxon>Ascomycota</taxon>
        <taxon>Pezizomycotina</taxon>
        <taxon>Eurotiomycetes</taxon>
        <taxon>Eurotiomycetidae</taxon>
        <taxon>Onygenales</taxon>
        <taxon>Ajellomycetaceae</taxon>
        <taxon>Helicocarpus</taxon>
    </lineage>
</organism>
<feature type="transmembrane region" description="Helical" evidence="2">
    <location>
        <begin position="33"/>
        <end position="53"/>
    </location>
</feature>
<evidence type="ECO:0000313" key="4">
    <source>
        <dbReference type="Proteomes" id="UP000223968"/>
    </source>
</evidence>
<evidence type="ECO:0008006" key="5">
    <source>
        <dbReference type="Google" id="ProtNLM"/>
    </source>
</evidence>
<feature type="transmembrane region" description="Helical" evidence="2">
    <location>
        <begin position="109"/>
        <end position="128"/>
    </location>
</feature>
<comment type="caution">
    <text evidence="3">The sequence shown here is derived from an EMBL/GenBank/DDBJ whole genome shotgun (WGS) entry which is preliminary data.</text>
</comment>
<feature type="transmembrane region" description="Helical" evidence="2">
    <location>
        <begin position="148"/>
        <end position="171"/>
    </location>
</feature>
<feature type="region of interest" description="Disordered" evidence="1">
    <location>
        <begin position="328"/>
        <end position="383"/>
    </location>
</feature>
<dbReference type="EMBL" id="PDNB01000027">
    <property type="protein sequence ID" value="PGH15220.1"/>
    <property type="molecule type" value="Genomic_DNA"/>
</dbReference>
<keyword evidence="4" id="KW-1185">Reference proteome</keyword>
<evidence type="ECO:0000256" key="2">
    <source>
        <dbReference type="SAM" id="Phobius"/>
    </source>
</evidence>
<dbReference type="OrthoDB" id="4507588at2759"/>
<feature type="transmembrane region" description="Helical" evidence="2">
    <location>
        <begin position="235"/>
        <end position="253"/>
    </location>
</feature>
<reference evidence="3 4" key="1">
    <citation type="submission" date="2017-10" db="EMBL/GenBank/DDBJ databases">
        <title>Comparative genomics in systemic dimorphic fungi from Ajellomycetaceae.</title>
        <authorList>
            <person name="Munoz J.F."/>
            <person name="Mcewen J.G."/>
            <person name="Clay O.K."/>
            <person name="Cuomo C.A."/>
        </authorList>
    </citation>
    <scope>NUCLEOTIDE SEQUENCE [LARGE SCALE GENOMIC DNA]</scope>
    <source>
        <strain evidence="3 4">UAMH5409</strain>
    </source>
</reference>
<evidence type="ECO:0000313" key="3">
    <source>
        <dbReference type="EMBL" id="PGH15220.1"/>
    </source>
</evidence>
<protein>
    <recommendedName>
        <fullName evidence="5">THH1/TOM1/TOM3 domain-containing protein</fullName>
    </recommendedName>
</protein>
<evidence type="ECO:0000256" key="1">
    <source>
        <dbReference type="SAM" id="MobiDB-lite"/>
    </source>
</evidence>